<dbReference type="InterPro" id="IPR046346">
    <property type="entry name" value="Aminoacid_DH-like_N_sf"/>
</dbReference>
<dbReference type="PROSITE" id="PS00331">
    <property type="entry name" value="MALIC_ENZYMES"/>
    <property type="match status" value="1"/>
</dbReference>
<proteinExistence type="inferred from homology"/>
<evidence type="ECO:0000259" key="8">
    <source>
        <dbReference type="SMART" id="SM01274"/>
    </source>
</evidence>
<keyword evidence="5" id="KW-0560">Oxidoreductase</keyword>
<dbReference type="Gene3D" id="3.40.50.10380">
    <property type="entry name" value="Malic enzyme, N-terminal domain"/>
    <property type="match status" value="1"/>
</dbReference>
<dbReference type="GO" id="GO:0046872">
    <property type="term" value="F:metal ion binding"/>
    <property type="evidence" value="ECO:0007669"/>
    <property type="project" value="UniProtKB-KW"/>
</dbReference>
<dbReference type="RefSeq" id="XP_046014758.1">
    <property type="nucleotide sequence ID" value="XM_046153071.1"/>
</dbReference>
<dbReference type="InterPro" id="IPR015884">
    <property type="entry name" value="Malic_enzyme_CS"/>
</dbReference>
<dbReference type="SUPFAM" id="SSF51735">
    <property type="entry name" value="NAD(P)-binding Rossmann-fold domains"/>
    <property type="match status" value="1"/>
</dbReference>
<feature type="domain" description="Malic enzyme N-terminal" evidence="8">
    <location>
        <begin position="213"/>
        <end position="394"/>
    </location>
</feature>
<feature type="compositionally biased region" description="Low complexity" evidence="6">
    <location>
        <begin position="105"/>
        <end position="122"/>
    </location>
</feature>
<dbReference type="Pfam" id="PF03949">
    <property type="entry name" value="Malic_M"/>
    <property type="match status" value="1"/>
</dbReference>
<evidence type="ECO:0000259" key="7">
    <source>
        <dbReference type="SMART" id="SM00919"/>
    </source>
</evidence>
<dbReference type="InterPro" id="IPR037062">
    <property type="entry name" value="Malic_N_dom_sf"/>
</dbReference>
<comment type="caution">
    <text evidence="9">The sequence shown here is derived from an EMBL/GenBank/DDBJ whole genome shotgun (WGS) entry which is preliminary data.</text>
</comment>
<dbReference type="GO" id="GO:0004471">
    <property type="term" value="F:malate dehydrogenase (decarboxylating) (NAD+) activity"/>
    <property type="evidence" value="ECO:0007669"/>
    <property type="project" value="TreeGrafter"/>
</dbReference>
<dbReference type="GO" id="GO:0005739">
    <property type="term" value="C:mitochondrion"/>
    <property type="evidence" value="ECO:0007669"/>
    <property type="project" value="TreeGrafter"/>
</dbReference>
<dbReference type="Pfam" id="PF00390">
    <property type="entry name" value="malic"/>
    <property type="match status" value="1"/>
</dbReference>
<dbReference type="AlphaFoldDB" id="A0A9P9BSD8"/>
<protein>
    <recommendedName>
        <fullName evidence="5">Malic enzyme</fullName>
    </recommendedName>
</protein>
<dbReference type="GO" id="GO:0051287">
    <property type="term" value="F:NAD binding"/>
    <property type="evidence" value="ECO:0007669"/>
    <property type="project" value="InterPro"/>
</dbReference>
<dbReference type="InterPro" id="IPR001891">
    <property type="entry name" value="Malic_OxRdtase"/>
</dbReference>
<dbReference type="NCBIfam" id="NF010052">
    <property type="entry name" value="PRK13529.1"/>
    <property type="match status" value="1"/>
</dbReference>
<evidence type="ECO:0000256" key="5">
    <source>
        <dbReference type="RuleBase" id="RU003426"/>
    </source>
</evidence>
<keyword evidence="3 5" id="KW-0479">Metal-binding</keyword>
<evidence type="ECO:0000256" key="6">
    <source>
        <dbReference type="SAM" id="MobiDB-lite"/>
    </source>
</evidence>
<feature type="compositionally biased region" description="Basic and acidic residues" evidence="6">
    <location>
        <begin position="731"/>
        <end position="746"/>
    </location>
</feature>
<evidence type="ECO:0000256" key="1">
    <source>
        <dbReference type="ARBA" id="ARBA00001936"/>
    </source>
</evidence>
<dbReference type="EMBL" id="JAGTJQ010000003">
    <property type="protein sequence ID" value="KAH7034665.1"/>
    <property type="molecule type" value="Genomic_DNA"/>
</dbReference>
<dbReference type="Proteomes" id="UP000756346">
    <property type="component" value="Unassembled WGS sequence"/>
</dbReference>
<dbReference type="GO" id="GO:0005829">
    <property type="term" value="C:cytosol"/>
    <property type="evidence" value="ECO:0007669"/>
    <property type="project" value="TreeGrafter"/>
</dbReference>
<dbReference type="PANTHER" id="PTHR23406:SF34">
    <property type="entry name" value="NAD-DEPENDENT MALIC ENZYME, MITOCHONDRIAL"/>
    <property type="match status" value="1"/>
</dbReference>
<evidence type="ECO:0000256" key="2">
    <source>
        <dbReference type="ARBA" id="ARBA00008785"/>
    </source>
</evidence>
<dbReference type="SMART" id="SM01274">
    <property type="entry name" value="malic"/>
    <property type="match status" value="1"/>
</dbReference>
<keyword evidence="4" id="KW-0520">NAD</keyword>
<dbReference type="InterPro" id="IPR036291">
    <property type="entry name" value="NAD(P)-bd_dom_sf"/>
</dbReference>
<organism evidence="9 10">
    <name type="scientific">Microdochium trichocladiopsis</name>
    <dbReference type="NCBI Taxonomy" id="1682393"/>
    <lineage>
        <taxon>Eukaryota</taxon>
        <taxon>Fungi</taxon>
        <taxon>Dikarya</taxon>
        <taxon>Ascomycota</taxon>
        <taxon>Pezizomycotina</taxon>
        <taxon>Sordariomycetes</taxon>
        <taxon>Xylariomycetidae</taxon>
        <taxon>Xylariales</taxon>
        <taxon>Microdochiaceae</taxon>
        <taxon>Microdochium</taxon>
    </lineage>
</organism>
<name>A0A9P9BSD8_9PEZI</name>
<dbReference type="SMART" id="SM00919">
    <property type="entry name" value="Malic_M"/>
    <property type="match status" value="1"/>
</dbReference>
<dbReference type="GeneID" id="70182617"/>
<accession>A0A9P9BSD8</accession>
<comment type="cofactor">
    <cofactor evidence="1">
        <name>Mn(2+)</name>
        <dbReference type="ChEBI" id="CHEBI:29035"/>
    </cofactor>
</comment>
<dbReference type="Gene3D" id="3.40.50.720">
    <property type="entry name" value="NAD(P)-binding Rossmann-like Domain"/>
    <property type="match status" value="1"/>
</dbReference>
<evidence type="ECO:0000256" key="3">
    <source>
        <dbReference type="ARBA" id="ARBA00022723"/>
    </source>
</evidence>
<comment type="similarity">
    <text evidence="2 5">Belongs to the malic enzymes family.</text>
</comment>
<dbReference type="GO" id="GO:0006108">
    <property type="term" value="P:malate metabolic process"/>
    <property type="evidence" value="ECO:0007669"/>
    <property type="project" value="TreeGrafter"/>
</dbReference>
<dbReference type="InterPro" id="IPR012302">
    <property type="entry name" value="Malic_NAD-bd"/>
</dbReference>
<feature type="region of interest" description="Disordered" evidence="6">
    <location>
        <begin position="89"/>
        <end position="133"/>
    </location>
</feature>
<reference evidence="9" key="1">
    <citation type="journal article" date="2021" name="Nat. Commun.">
        <title>Genetic determinants of endophytism in the Arabidopsis root mycobiome.</title>
        <authorList>
            <person name="Mesny F."/>
            <person name="Miyauchi S."/>
            <person name="Thiergart T."/>
            <person name="Pickel B."/>
            <person name="Atanasova L."/>
            <person name="Karlsson M."/>
            <person name="Huettel B."/>
            <person name="Barry K.W."/>
            <person name="Haridas S."/>
            <person name="Chen C."/>
            <person name="Bauer D."/>
            <person name="Andreopoulos W."/>
            <person name="Pangilinan J."/>
            <person name="LaButti K."/>
            <person name="Riley R."/>
            <person name="Lipzen A."/>
            <person name="Clum A."/>
            <person name="Drula E."/>
            <person name="Henrissat B."/>
            <person name="Kohler A."/>
            <person name="Grigoriev I.V."/>
            <person name="Martin F.M."/>
            <person name="Hacquard S."/>
        </authorList>
    </citation>
    <scope>NUCLEOTIDE SEQUENCE</scope>
    <source>
        <strain evidence="9">MPI-CAGE-CH-0230</strain>
    </source>
</reference>
<dbReference type="FunFam" id="3.40.50.10380:FF:000001">
    <property type="entry name" value="NAD-dependent malic enzyme"/>
    <property type="match status" value="1"/>
</dbReference>
<keyword evidence="10" id="KW-1185">Reference proteome</keyword>
<dbReference type="SUPFAM" id="SSF53223">
    <property type="entry name" value="Aminoacid dehydrogenase-like, N-terminal domain"/>
    <property type="match status" value="1"/>
</dbReference>
<dbReference type="PANTHER" id="PTHR23406">
    <property type="entry name" value="MALIC ENZYME-RELATED"/>
    <property type="match status" value="1"/>
</dbReference>
<feature type="region of interest" description="Disordered" evidence="6">
    <location>
        <begin position="731"/>
        <end position="753"/>
    </location>
</feature>
<evidence type="ECO:0000313" key="10">
    <source>
        <dbReference type="Proteomes" id="UP000756346"/>
    </source>
</evidence>
<dbReference type="PRINTS" id="PR00072">
    <property type="entry name" value="MALOXRDTASE"/>
</dbReference>
<sequence length="753" mass="82495">MHLHGVLDPSVSPAVGWASKLPKSLSILVVVRAWLDIKIIIVCLRTSVDFCRHGKLLFTDLQLPLDLENHRHLRPGVIFSSRPAIAISPLTERRHTQPAQSLSEPGLSSMSPSGTSTSNKDNNSNKKHGGKFAHLPLSTSGPIDCAVHGTVLLNTPYFNKGSAHTPEERDAFGLSGLLPQRVQTLEQQVARAYEQYSSRHDDLAKNTFMTSLKDQNLVLYHRLLQDHMKEMFSIIYTPTEGEAIQNFSRIFRRPEGCFLSIDQIDRVEHDLSRWGRPEDIDYIVVSDGEEILGIGDQGTGGILISVAKLVLMTACAGLHPNRTLPVVLDCGTNNKELLEDDLYLGLCQERVRGEKYDKFVHTFVQAARKLFPRAYIHFEDFGLTNARRILEKYRPEIPCFNDDVQGTGCVTLAAIMAGLHAGGNHLKDIRMIVFGAGSAGVGIADMVRDAIAADNEDKSAESAAKQIWLVDKPGLLLTSTDSLDNAQKQYARTETSEWEGKDTTSLLNIINHVKPNVLVGTSTKPKAFTEEVVRAMASHVERPVILPLSNPTRLHEAVPEDLLKWTDGKALVATGSPFDPVKGPWGAATNSSNNSGGDDDKKEVTIEVAECNNSVVFPGIGLGSVLSRSRLVTDKMLRAAVSAVAALSPALLSDDITAPLLPGVEDVRAVSVRVAREVIIAAVEEGVAEEKAIPYVKGQQDDDAKNSEKLEELDEWIREQMWDPVYRPLRRVEPGPDASREAKGELKVVGSLG</sequence>
<feature type="domain" description="Malic enzyme NAD-binding" evidence="7">
    <location>
        <begin position="404"/>
        <end position="683"/>
    </location>
</feature>
<evidence type="ECO:0000313" key="9">
    <source>
        <dbReference type="EMBL" id="KAH7034665.1"/>
    </source>
</evidence>
<gene>
    <name evidence="9" type="ORF">B0I36DRAFT_316723</name>
</gene>
<evidence type="ECO:0000256" key="4">
    <source>
        <dbReference type="ARBA" id="ARBA00023027"/>
    </source>
</evidence>
<dbReference type="OrthoDB" id="5365701at2759"/>
<dbReference type="InterPro" id="IPR012301">
    <property type="entry name" value="Malic_N_dom"/>
</dbReference>